<gene>
    <name evidence="2" type="ordered locus">LFML04_0575</name>
</gene>
<evidence type="ECO:0000313" key="2">
    <source>
        <dbReference type="EMBL" id="AFS52811.1"/>
    </source>
</evidence>
<dbReference type="Proteomes" id="UP000006177">
    <property type="component" value="Chromosome"/>
</dbReference>
<dbReference type="EMBL" id="CP002919">
    <property type="protein sequence ID" value="AFS52811.1"/>
    <property type="molecule type" value="Genomic_DNA"/>
</dbReference>
<dbReference type="KEGG" id="lfi:LFML04_0575"/>
<sequence length="43" mass="5344">MDGDRMFLLRLSFRIERPRVLMYHFLLLSFSSKFFLFAEVVEW</sequence>
<organism evidence="2 3">
    <name type="scientific">Leptospirillum ferriphilum (strain ML-04)</name>
    <dbReference type="NCBI Taxonomy" id="1048260"/>
    <lineage>
        <taxon>Bacteria</taxon>
        <taxon>Pseudomonadati</taxon>
        <taxon>Nitrospirota</taxon>
        <taxon>Nitrospiria</taxon>
        <taxon>Nitrospirales</taxon>
        <taxon>Nitrospiraceae</taxon>
        <taxon>Leptospirillum</taxon>
    </lineage>
</organism>
<protein>
    <submittedName>
        <fullName evidence="2">Uncharacterized protein</fullName>
    </submittedName>
</protein>
<reference evidence="2 3" key="1">
    <citation type="journal article" date="2011" name="J. Microbiol.">
        <title>Complete genome of Leptospirillum ferriphilum ML-04 provides insight into its physiology and environmental adaptation.</title>
        <authorList>
            <person name="Mi S."/>
            <person name="Song J."/>
            <person name="Lin J."/>
            <person name="Che Y."/>
            <person name="Zheng H."/>
            <person name="Lin J."/>
        </authorList>
    </citation>
    <scope>NUCLEOTIDE SEQUENCE [LARGE SCALE GENOMIC DNA]</scope>
    <source>
        <strain evidence="2 3">ML-04</strain>
    </source>
</reference>
<name>J9Z9K2_LEPFM</name>
<accession>J9Z9K2</accession>
<dbReference type="HOGENOM" id="CLU_3235495_0_0_0"/>
<feature type="transmembrane region" description="Helical" evidence="1">
    <location>
        <begin position="20"/>
        <end position="38"/>
    </location>
</feature>
<dbReference type="AlphaFoldDB" id="J9Z9K2"/>
<keyword evidence="1" id="KW-1133">Transmembrane helix</keyword>
<evidence type="ECO:0000313" key="3">
    <source>
        <dbReference type="Proteomes" id="UP000006177"/>
    </source>
</evidence>
<keyword evidence="1" id="KW-0472">Membrane</keyword>
<proteinExistence type="predicted"/>
<keyword evidence="1" id="KW-0812">Transmembrane</keyword>
<evidence type="ECO:0000256" key="1">
    <source>
        <dbReference type="SAM" id="Phobius"/>
    </source>
</evidence>